<evidence type="ECO:0000256" key="8">
    <source>
        <dbReference type="PIRSR" id="PIRSR004762-2"/>
    </source>
</evidence>
<dbReference type="GO" id="GO:0051539">
    <property type="term" value="F:4 iron, 4 sulfur cluster binding"/>
    <property type="evidence" value="ECO:0007669"/>
    <property type="project" value="UniProtKB-KW"/>
</dbReference>
<dbReference type="UniPathway" id="UPA00079"/>
<comment type="cofactor">
    <cofactor evidence="6 7">
        <name>[4Fe-4S] cluster</name>
        <dbReference type="ChEBI" id="CHEBI:49883"/>
    </cofactor>
    <text evidence="6 7">Binds 1 [4Fe-4S] cluster. The cluster is coordinated with 3 cysteines and an exchangeable S-adenosyl-L-methionine.</text>
</comment>
<feature type="binding site" evidence="8">
    <location>
        <position position="199"/>
    </location>
    <ligand>
        <name>(3R)-3-methyl-D-ornithine</name>
        <dbReference type="ChEBI" id="CHEBI:64642"/>
    </ligand>
</feature>
<dbReference type="InterPro" id="IPR045567">
    <property type="entry name" value="CofH/MnqC-like_C"/>
</dbReference>
<sequence length="423" mass="48189">MRCVRSRLSAVEFGVLIGRPNLPYRLREARFAGENLRVSRGLSRIPISGALDLKMVSAEKDIQPILDRALSGERLTSEDCAALLESHDFVRIGLAADEIRRRWHPDNVVTYIIDRNINYTNVCNVVCTFCAFYRRPGAKDTYVLTFDELCRKIDETLAVGGTGILMQGGLHPDFGIEWYEDLLRRLHERYPTLQLHCFSPPEIHNIHLISKLSYEEILFRLKEAGLYSLPGGGAEILDDEVRRRVSTKCTTEEWLAVMRAAHRVGLRSTATMMFGIGDRLEHRVRHLQRIRDLQDETGGFTAFIPWTFQRENTALGRRIKEEPTGIDYLKMLAVSRLFLDNIENIQVSWLTQGLRLGQVALRFGANDMGSVMIEENVISAAGAHFRADEATLRRLIENAGFIPQQRDILYRHVDRQPEATAIA</sequence>
<feature type="binding site" evidence="8">
    <location>
        <position position="348"/>
    </location>
    <ligand>
        <name>(3R)-3-methyl-D-ornithine</name>
        <dbReference type="ChEBI" id="CHEBI:64642"/>
    </ligand>
</feature>
<dbReference type="HAMAP" id="MF_00992">
    <property type="entry name" value="MqnC"/>
    <property type="match status" value="1"/>
</dbReference>
<comment type="pathway">
    <text evidence="6">Quinol/quinone metabolism; menaquinone biosynthesis.</text>
</comment>
<comment type="function">
    <text evidence="6">Radical SAM enzyme that catalyzes the cyclization of dehypoxanthine futalosine (DHFL) into cyclic dehypoxanthine futalosine (CDHFL), a step in the biosynthesis of menaquinone (MK, vitamin K2).</text>
</comment>
<dbReference type="SFLD" id="SFLDS00029">
    <property type="entry name" value="Radical_SAM"/>
    <property type="match status" value="2"/>
</dbReference>
<dbReference type="PANTHER" id="PTHR43076">
    <property type="entry name" value="FO SYNTHASE (COFH)"/>
    <property type="match status" value="1"/>
</dbReference>
<dbReference type="SFLD" id="SFLDF00343">
    <property type="entry name" value="aminofutalosine_synthase_(mqnE"/>
    <property type="match status" value="1"/>
</dbReference>
<dbReference type="InterPro" id="IPR058240">
    <property type="entry name" value="rSAM_sf"/>
</dbReference>
<gene>
    <name evidence="6" type="primary">mqnC</name>
    <name evidence="10" type="ORF">PYK22_00253</name>
</gene>
<dbReference type="GO" id="GO:0046992">
    <property type="term" value="F:oxidoreductase activity, acting on X-H and Y-H to form an X-Y bond"/>
    <property type="evidence" value="ECO:0007669"/>
    <property type="project" value="UniProtKB-UniRule"/>
</dbReference>
<dbReference type="Pfam" id="PF19288">
    <property type="entry name" value="CofH_C"/>
    <property type="match status" value="1"/>
</dbReference>
<dbReference type="GO" id="GO:0044689">
    <property type="term" value="F:7,8-didemethyl-8-hydroxy-5-deazariboflavin synthase activity"/>
    <property type="evidence" value="ECO:0007669"/>
    <property type="project" value="TreeGrafter"/>
</dbReference>
<dbReference type="AlphaFoldDB" id="A0A0B6WVU7"/>
<comment type="similarity">
    <text evidence="6">Belongs to the radical SAM superfamily. MqnC family.</text>
</comment>
<dbReference type="PIRSF" id="PIRSF004762">
    <property type="entry name" value="CHP00423"/>
    <property type="match status" value="1"/>
</dbReference>
<dbReference type="NCBIfam" id="TIGR03699">
    <property type="entry name" value="menaquin_MqnC"/>
    <property type="match status" value="1"/>
</dbReference>
<feature type="binding site" evidence="6 7">
    <location>
        <position position="127"/>
    </location>
    <ligand>
        <name>[4Fe-4S] cluster</name>
        <dbReference type="ChEBI" id="CHEBI:49883"/>
        <note>4Fe-4S-S-AdoMet</note>
    </ligand>
</feature>
<keyword evidence="11" id="KW-1185">Reference proteome</keyword>
<evidence type="ECO:0000256" key="2">
    <source>
        <dbReference type="ARBA" id="ARBA00022691"/>
    </source>
</evidence>
<dbReference type="InterPro" id="IPR034405">
    <property type="entry name" value="F420"/>
</dbReference>
<feature type="binding site" evidence="8">
    <location>
        <position position="370"/>
    </location>
    <ligand>
        <name>(3R)-3-methyl-D-ornithine</name>
        <dbReference type="ChEBI" id="CHEBI:64642"/>
    </ligand>
</feature>
<dbReference type="CDD" id="cd01335">
    <property type="entry name" value="Radical_SAM"/>
    <property type="match status" value="1"/>
</dbReference>
<dbReference type="SUPFAM" id="SSF102114">
    <property type="entry name" value="Radical SAM enzymes"/>
    <property type="match status" value="1"/>
</dbReference>
<dbReference type="EC" id="1.21.98.1" evidence="6"/>
<dbReference type="SFLD" id="SFLDG01389">
    <property type="entry name" value="menaquinone_synthsis_involved"/>
    <property type="match status" value="2"/>
</dbReference>
<feature type="binding site" evidence="8">
    <location>
        <position position="129"/>
    </location>
    <ligand>
        <name>S-adenosyl-L-methionine</name>
        <dbReference type="ChEBI" id="CHEBI:59789"/>
    </ligand>
</feature>
<feature type="domain" description="Radical SAM core" evidence="9">
    <location>
        <begin position="109"/>
        <end position="343"/>
    </location>
</feature>
<dbReference type="InterPro" id="IPR020050">
    <property type="entry name" value="FO_synthase_su2"/>
</dbReference>
<feature type="binding site" evidence="8">
    <location>
        <position position="235"/>
    </location>
    <ligand>
        <name>(3R)-3-methyl-D-ornithine</name>
        <dbReference type="ChEBI" id="CHEBI:64642"/>
    </ligand>
</feature>
<evidence type="ECO:0000256" key="3">
    <source>
        <dbReference type="ARBA" id="ARBA00022723"/>
    </source>
</evidence>
<evidence type="ECO:0000256" key="5">
    <source>
        <dbReference type="ARBA" id="ARBA00023014"/>
    </source>
</evidence>
<reference evidence="10 11" key="1">
    <citation type="submission" date="2013-12" db="EMBL/GenBank/DDBJ databases">
        <authorList>
            <person name="Stott M."/>
        </authorList>
    </citation>
    <scope>NUCLEOTIDE SEQUENCE [LARGE SCALE GENOMIC DNA]</scope>
    <source>
        <strain evidence="10 11">K22</strain>
    </source>
</reference>
<name>A0A0B6WVU7_9BACT</name>
<protein>
    <recommendedName>
        <fullName evidence="6">Cyclic dehypoxanthine futalosine synthase</fullName>
        <shortName evidence="6">Cyclic DHFL synthase</shortName>
        <ecNumber evidence="6">1.21.98.1</ecNumber>
    </recommendedName>
    <alternativeName>
        <fullName evidence="6">Dehypoxanthine futalosine cyclase</fullName>
        <shortName evidence="6">DHFL cyclase</shortName>
    </alternativeName>
    <alternativeName>
        <fullName evidence="6">Menaquinone biosynthetic enzyme MqnC</fullName>
    </alternativeName>
</protein>
<keyword evidence="5 6" id="KW-0411">Iron-sulfur</keyword>
<feature type="binding site" evidence="6 7">
    <location>
        <position position="130"/>
    </location>
    <ligand>
        <name>[4Fe-4S] cluster</name>
        <dbReference type="ChEBI" id="CHEBI:49883"/>
        <note>4Fe-4S-S-AdoMet</note>
    </ligand>
</feature>
<dbReference type="GO" id="GO:0005506">
    <property type="term" value="F:iron ion binding"/>
    <property type="evidence" value="ECO:0007669"/>
    <property type="project" value="UniProtKB-UniRule"/>
</dbReference>
<evidence type="ECO:0000256" key="4">
    <source>
        <dbReference type="ARBA" id="ARBA00023004"/>
    </source>
</evidence>
<proteinExistence type="inferred from homology"/>
<dbReference type="NCBIfam" id="TIGR00423">
    <property type="entry name" value="CofH family radical SAM protein"/>
    <property type="match status" value="1"/>
</dbReference>
<dbReference type="InterPro" id="IPR022431">
    <property type="entry name" value="Cyclic_DHFL_synthase_mqnC"/>
</dbReference>
<dbReference type="InterPro" id="IPR006638">
    <property type="entry name" value="Elp3/MiaA/NifB-like_rSAM"/>
</dbReference>
<dbReference type="Gene3D" id="3.20.20.70">
    <property type="entry name" value="Aldolase class I"/>
    <property type="match status" value="1"/>
</dbReference>
<dbReference type="SMART" id="SM00729">
    <property type="entry name" value="Elp3"/>
    <property type="match status" value="1"/>
</dbReference>
<keyword evidence="4 6" id="KW-0408">Iron</keyword>
<evidence type="ECO:0000313" key="10">
    <source>
        <dbReference type="EMBL" id="CDM64260.1"/>
    </source>
</evidence>
<evidence type="ECO:0000256" key="7">
    <source>
        <dbReference type="PIRSR" id="PIRSR004762-1"/>
    </source>
</evidence>
<dbReference type="Proteomes" id="UP000031518">
    <property type="component" value="Unassembled WGS sequence"/>
</dbReference>
<keyword evidence="2 6" id="KW-0949">S-adenosyl-L-methionine</keyword>
<dbReference type="PROSITE" id="PS51918">
    <property type="entry name" value="RADICAL_SAM"/>
    <property type="match status" value="1"/>
</dbReference>
<keyword evidence="1 6" id="KW-0004">4Fe-4S</keyword>
<dbReference type="InterPro" id="IPR007197">
    <property type="entry name" value="rSAM"/>
</dbReference>
<dbReference type="PANTHER" id="PTHR43076:SF1">
    <property type="entry name" value="LIPOYL SYNTHASE 2"/>
    <property type="match status" value="1"/>
</dbReference>
<evidence type="ECO:0000313" key="11">
    <source>
        <dbReference type="Proteomes" id="UP000031518"/>
    </source>
</evidence>
<evidence type="ECO:0000256" key="1">
    <source>
        <dbReference type="ARBA" id="ARBA00022485"/>
    </source>
</evidence>
<accession>A0A0B6WVU7</accession>
<organism evidence="10 11">
    <name type="scientific">Pyrinomonas methylaliphatogenes</name>
    <dbReference type="NCBI Taxonomy" id="454194"/>
    <lineage>
        <taxon>Bacteria</taxon>
        <taxon>Pseudomonadati</taxon>
        <taxon>Acidobacteriota</taxon>
        <taxon>Blastocatellia</taxon>
        <taxon>Blastocatellales</taxon>
        <taxon>Pyrinomonadaceae</taxon>
        <taxon>Pyrinomonas</taxon>
    </lineage>
</organism>
<keyword evidence="6" id="KW-0474">Menaquinone biosynthesis</keyword>
<comment type="catalytic activity">
    <reaction evidence="6">
        <text>dehypoxanthine futalosine + S-adenosyl-L-methionine = cyclic dehypoxanthinylfutalosinate + 5'-deoxyadenosine + L-methionine + H(+)</text>
        <dbReference type="Rhea" id="RHEA:33083"/>
        <dbReference type="ChEBI" id="CHEBI:15378"/>
        <dbReference type="ChEBI" id="CHEBI:17319"/>
        <dbReference type="ChEBI" id="CHEBI:57844"/>
        <dbReference type="ChEBI" id="CHEBI:58864"/>
        <dbReference type="ChEBI" id="CHEBI:59789"/>
        <dbReference type="ChEBI" id="CHEBI:64270"/>
        <dbReference type="EC" id="1.21.98.1"/>
    </reaction>
</comment>
<keyword evidence="3 6" id="KW-0479">Metal-binding</keyword>
<feature type="binding site" evidence="6 7">
    <location>
        <position position="123"/>
    </location>
    <ligand>
        <name>[4Fe-4S] cluster</name>
        <dbReference type="ChEBI" id="CHEBI:49883"/>
        <note>4Fe-4S-S-AdoMet</note>
    </ligand>
</feature>
<dbReference type="EMBL" id="CBXV010000001">
    <property type="protein sequence ID" value="CDM64260.1"/>
    <property type="molecule type" value="Genomic_DNA"/>
</dbReference>
<dbReference type="GO" id="GO:0009234">
    <property type="term" value="P:menaquinone biosynthetic process"/>
    <property type="evidence" value="ECO:0007669"/>
    <property type="project" value="UniProtKB-UniRule"/>
</dbReference>
<dbReference type="STRING" id="454194.PYK22_00253"/>
<evidence type="ECO:0000256" key="6">
    <source>
        <dbReference type="HAMAP-Rule" id="MF_00992"/>
    </source>
</evidence>
<reference evidence="10 11" key="2">
    <citation type="submission" date="2015-01" db="EMBL/GenBank/DDBJ databases">
        <title>Complete genome sequence of Pyrinomonas methylaliphatogenes type strain K22T.</title>
        <authorList>
            <person name="Lee K.C.Y."/>
            <person name="Power J.F."/>
            <person name="Dunfield P.F."/>
            <person name="Morgan X.C."/>
            <person name="Huttenhower C."/>
            <person name="Stott M.B."/>
        </authorList>
    </citation>
    <scope>NUCLEOTIDE SEQUENCE [LARGE SCALE GENOMIC DNA]</scope>
    <source>
        <strain evidence="10 11">K22</strain>
    </source>
</reference>
<dbReference type="SFLD" id="SFLDF00342">
    <property type="entry name" value="cyclic_dehypoxanthine_futalosi"/>
    <property type="match status" value="1"/>
</dbReference>
<keyword evidence="6" id="KW-0560">Oxidoreductase</keyword>
<dbReference type="InterPro" id="IPR013785">
    <property type="entry name" value="Aldolase_TIM"/>
</dbReference>
<dbReference type="Pfam" id="PF04055">
    <property type="entry name" value="Radical_SAM"/>
    <property type="match status" value="1"/>
</dbReference>
<dbReference type="SFLD" id="SFLDG01064">
    <property type="entry name" value="F420__menaquinone_cofactor_bio"/>
    <property type="match status" value="2"/>
</dbReference>
<dbReference type="GO" id="GO:0016765">
    <property type="term" value="F:transferase activity, transferring alkyl or aryl (other than methyl) groups"/>
    <property type="evidence" value="ECO:0007669"/>
    <property type="project" value="InterPro"/>
</dbReference>
<evidence type="ECO:0000259" key="9">
    <source>
        <dbReference type="PROSITE" id="PS51918"/>
    </source>
</evidence>